<keyword evidence="5 9" id="KW-0010">Activator</keyword>
<comment type="subcellular location">
    <subcellularLocation>
        <location evidence="1 9">Nucleus</location>
    </subcellularLocation>
</comment>
<evidence type="ECO:0000256" key="9">
    <source>
        <dbReference type="RuleBase" id="RU364151"/>
    </source>
</evidence>
<evidence type="ECO:0000256" key="6">
    <source>
        <dbReference type="ARBA" id="ARBA00023163"/>
    </source>
</evidence>
<dbReference type="GO" id="GO:0016592">
    <property type="term" value="C:mediator complex"/>
    <property type="evidence" value="ECO:0007669"/>
    <property type="project" value="InterPro"/>
</dbReference>
<dbReference type="OrthoDB" id="2160599at2759"/>
<keyword evidence="7 9" id="KW-0539">Nucleus</keyword>
<feature type="region of interest" description="Disordered" evidence="10">
    <location>
        <begin position="1"/>
        <end position="119"/>
    </location>
</feature>
<evidence type="ECO:0000256" key="8">
    <source>
        <dbReference type="ARBA" id="ARBA00032018"/>
    </source>
</evidence>
<comment type="subunit">
    <text evidence="9">Component of the Mediator complex.</text>
</comment>
<dbReference type="AlphaFoldDB" id="A0A7C8M9Q7"/>
<evidence type="ECO:0000313" key="11">
    <source>
        <dbReference type="EMBL" id="KAF2869863.1"/>
    </source>
</evidence>
<keyword evidence="12" id="KW-1185">Reference proteome</keyword>
<feature type="compositionally biased region" description="Low complexity" evidence="10">
    <location>
        <begin position="331"/>
        <end position="345"/>
    </location>
</feature>
<dbReference type="InterPro" id="IPR013942">
    <property type="entry name" value="Mediator_Med19_fun"/>
</dbReference>
<dbReference type="GO" id="GO:0003712">
    <property type="term" value="F:transcription coregulator activity"/>
    <property type="evidence" value="ECO:0007669"/>
    <property type="project" value="InterPro"/>
</dbReference>
<feature type="region of interest" description="Disordered" evidence="10">
    <location>
        <begin position="318"/>
        <end position="345"/>
    </location>
</feature>
<evidence type="ECO:0000256" key="5">
    <source>
        <dbReference type="ARBA" id="ARBA00023159"/>
    </source>
</evidence>
<dbReference type="Pfam" id="PF08633">
    <property type="entry name" value="Rox3"/>
    <property type="match status" value="1"/>
</dbReference>
<sequence>MSNPAAKRQRLTGSFSPASPPYHLAAKTTDQTKPVVQPNTPTSPPHMSVNSQTNGRPTMAATATAAEITPPSSVVMSQHASQWVPSAGNPRPLPTPTSTAGLASSANVDSDGDAVMEDSQDDGEVRLAGDKHSNHDRQSKGIFDEDGKVWAAKGICGDQLFKLCGSTHEVSRPHGSQNLLELYGLNSLARSVARTDPTTGEKINKLRKSYEGHIKALQIAGKPKAVQMDNALSRPLLELLDADYEVLKVNGKEISKALNPAQTALDQNFDSLLGAAFAGTAPGSLPSADTQKYRAYLATEEAVKAKSSVDGLHRAMTPITPATSIPGNSTAASRGPRPGRAGAKRQYTDVSFQGYGEGFTDDYGADSTGGEDNTQGGIAKKRRLAFERTSHQVEVGGARR</sequence>
<keyword evidence="6 9" id="KW-0804">Transcription</keyword>
<comment type="function">
    <text evidence="9">Component of the Mediator complex, a coactivator involved in the regulated transcription of nearly all RNA polymerase II-dependent genes. Mediator functions as a bridge to convey information from gene-specific regulatory proteins to the basal RNA polymerase II transcription machinery. Mediator is recruited to promoters by direct interactions with regulatory proteins and serves as a scaffold for the assembly of a functional preinitiation complex with RNA polymerase II and the general transcription factors.</text>
</comment>
<comment type="caution">
    <text evidence="11">The sequence shown here is derived from an EMBL/GenBank/DDBJ whole genome shotgun (WGS) entry which is preliminary data.</text>
</comment>
<protein>
    <recommendedName>
        <fullName evidence="3 9">Mediator of RNA polymerase II transcription subunit 19</fullName>
    </recommendedName>
    <alternativeName>
        <fullName evidence="8 9">Mediator complex subunit 19</fullName>
    </alternativeName>
</protein>
<evidence type="ECO:0000256" key="7">
    <source>
        <dbReference type="ARBA" id="ARBA00023242"/>
    </source>
</evidence>
<proteinExistence type="inferred from homology"/>
<accession>A0A7C8M9Q7</accession>
<gene>
    <name evidence="9" type="primary">MED19</name>
    <name evidence="11" type="ORF">BDV95DRAFT_576481</name>
</gene>
<comment type="similarity">
    <text evidence="2 9">Belongs to the Mediator complex subunit 19 family.</text>
</comment>
<name>A0A7C8M9Q7_9PLEO</name>
<dbReference type="EMBL" id="JAADJZ010000015">
    <property type="protein sequence ID" value="KAF2869863.1"/>
    <property type="molecule type" value="Genomic_DNA"/>
</dbReference>
<evidence type="ECO:0000256" key="3">
    <source>
        <dbReference type="ARBA" id="ARBA00019615"/>
    </source>
</evidence>
<feature type="compositionally biased region" description="Polar residues" evidence="10">
    <location>
        <begin position="70"/>
        <end position="84"/>
    </location>
</feature>
<dbReference type="GO" id="GO:0006357">
    <property type="term" value="P:regulation of transcription by RNA polymerase II"/>
    <property type="evidence" value="ECO:0007669"/>
    <property type="project" value="InterPro"/>
</dbReference>
<keyword evidence="4 9" id="KW-0805">Transcription regulation</keyword>
<evidence type="ECO:0000256" key="2">
    <source>
        <dbReference type="ARBA" id="ARBA00009259"/>
    </source>
</evidence>
<feature type="compositionally biased region" description="Polar residues" evidence="10">
    <location>
        <begin position="320"/>
        <end position="330"/>
    </location>
</feature>
<evidence type="ECO:0000256" key="1">
    <source>
        <dbReference type="ARBA" id="ARBA00004123"/>
    </source>
</evidence>
<feature type="compositionally biased region" description="Polar residues" evidence="10">
    <location>
        <begin position="96"/>
        <end position="108"/>
    </location>
</feature>
<feature type="compositionally biased region" description="Polar residues" evidence="10">
    <location>
        <begin position="28"/>
        <end position="40"/>
    </location>
</feature>
<organism evidence="11 12">
    <name type="scientific">Massariosphaeria phaeospora</name>
    <dbReference type="NCBI Taxonomy" id="100035"/>
    <lineage>
        <taxon>Eukaryota</taxon>
        <taxon>Fungi</taxon>
        <taxon>Dikarya</taxon>
        <taxon>Ascomycota</taxon>
        <taxon>Pezizomycotina</taxon>
        <taxon>Dothideomycetes</taxon>
        <taxon>Pleosporomycetidae</taxon>
        <taxon>Pleosporales</taxon>
        <taxon>Pleosporales incertae sedis</taxon>
        <taxon>Massariosphaeria</taxon>
    </lineage>
</organism>
<evidence type="ECO:0000256" key="4">
    <source>
        <dbReference type="ARBA" id="ARBA00023015"/>
    </source>
</evidence>
<evidence type="ECO:0000313" key="12">
    <source>
        <dbReference type="Proteomes" id="UP000481861"/>
    </source>
</evidence>
<feature type="compositionally biased region" description="Acidic residues" evidence="10">
    <location>
        <begin position="110"/>
        <end position="119"/>
    </location>
</feature>
<evidence type="ECO:0000256" key="10">
    <source>
        <dbReference type="SAM" id="MobiDB-lite"/>
    </source>
</evidence>
<dbReference type="Proteomes" id="UP000481861">
    <property type="component" value="Unassembled WGS sequence"/>
</dbReference>
<reference evidence="11 12" key="1">
    <citation type="submission" date="2020-01" db="EMBL/GenBank/DDBJ databases">
        <authorList>
            <consortium name="DOE Joint Genome Institute"/>
            <person name="Haridas S."/>
            <person name="Albert R."/>
            <person name="Binder M."/>
            <person name="Bloem J."/>
            <person name="Labutti K."/>
            <person name="Salamov A."/>
            <person name="Andreopoulos B."/>
            <person name="Baker S.E."/>
            <person name="Barry K."/>
            <person name="Bills G."/>
            <person name="Bluhm B.H."/>
            <person name="Cannon C."/>
            <person name="Castanera R."/>
            <person name="Culley D.E."/>
            <person name="Daum C."/>
            <person name="Ezra D."/>
            <person name="Gonzalez J.B."/>
            <person name="Henrissat B."/>
            <person name="Kuo A."/>
            <person name="Liang C."/>
            <person name="Lipzen A."/>
            <person name="Lutzoni F."/>
            <person name="Magnuson J."/>
            <person name="Mondo S."/>
            <person name="Nolan M."/>
            <person name="Ohm R."/>
            <person name="Pangilinan J."/>
            <person name="Park H.-J.H."/>
            <person name="Ramirez L."/>
            <person name="Alfaro M."/>
            <person name="Sun H."/>
            <person name="Tritt A."/>
            <person name="Yoshinaga Y."/>
            <person name="Zwiers L.-H.L."/>
            <person name="Turgeon B.G."/>
            <person name="Goodwin S.B."/>
            <person name="Spatafora J.W."/>
            <person name="Crous P.W."/>
            <person name="Grigoriev I.V."/>
        </authorList>
    </citation>
    <scope>NUCLEOTIDE SEQUENCE [LARGE SCALE GENOMIC DNA]</scope>
    <source>
        <strain evidence="11 12">CBS 611.86</strain>
    </source>
</reference>
<feature type="region of interest" description="Disordered" evidence="10">
    <location>
        <begin position="361"/>
        <end position="400"/>
    </location>
</feature>